<name>A0A1L5PC35_RHIET</name>
<reference evidence="4 5" key="1">
    <citation type="submission" date="2016-09" db="EMBL/GenBank/DDBJ databases">
        <title>The complete genome sequences of Rhizobium gallicum, symbiovars gallicum and phaseoli, symbionts associated to common bean (Phaseolus vulgaris).</title>
        <authorList>
            <person name="Bustos P."/>
            <person name="Santamaria R.I."/>
            <person name="Perez-Carrascal O.M."/>
            <person name="Juarez S."/>
            <person name="Lozano L."/>
            <person name="Martinez-Flores I."/>
            <person name="Martinez-Romero E."/>
            <person name="Cevallos M."/>
            <person name="Romero D."/>
            <person name="Davila G."/>
            <person name="Gonzalez V."/>
        </authorList>
    </citation>
    <scope>NUCLEOTIDE SEQUENCE [LARGE SCALE GENOMIC DNA]</scope>
    <source>
        <strain evidence="4 5">8C-3</strain>
        <plasmid evidence="5">Plasmid prsp8c3c</plasmid>
    </source>
</reference>
<sequence length="157" mass="17775">MAFLIKTLGQDPALLASLAEMLQEMQEHYAVPCPPSDDILQGLMERPEGTEIIVMAEETFVIGFAAYAALYPGPHLQPGLFLKELYVRRQYRGRGIGHELLTHLARLAQDRGLSRIDWTADAKDERLLQFYDSIGGQQKPDKVFYRLDKDALKRLAT</sequence>
<dbReference type="InterPro" id="IPR016181">
    <property type="entry name" value="Acyl_CoA_acyltransferase"/>
</dbReference>
<dbReference type="AlphaFoldDB" id="A0A1L5PC35"/>
<evidence type="ECO:0000256" key="2">
    <source>
        <dbReference type="ARBA" id="ARBA00023315"/>
    </source>
</evidence>
<dbReference type="Pfam" id="PF00583">
    <property type="entry name" value="Acetyltransf_1"/>
    <property type="match status" value="1"/>
</dbReference>
<dbReference type="PANTHER" id="PTHR10545">
    <property type="entry name" value="DIAMINE N-ACETYLTRANSFERASE"/>
    <property type="match status" value="1"/>
</dbReference>
<evidence type="ECO:0000256" key="1">
    <source>
        <dbReference type="ARBA" id="ARBA00022679"/>
    </source>
</evidence>
<accession>A0A1L5PC35</accession>
<keyword evidence="4" id="KW-0614">Plasmid</keyword>
<dbReference type="GO" id="GO:0008080">
    <property type="term" value="F:N-acetyltransferase activity"/>
    <property type="evidence" value="ECO:0007669"/>
    <property type="project" value="UniProtKB-ARBA"/>
</dbReference>
<keyword evidence="1 4" id="KW-0808">Transferase</keyword>
<gene>
    <name evidence="4" type="ORF">AM571_PC00030</name>
</gene>
<dbReference type="InterPro" id="IPR051016">
    <property type="entry name" value="Diverse_Substrate_AcTransf"/>
</dbReference>
<protein>
    <submittedName>
        <fullName evidence="4">GCN5-related N-acetyltransferase protein</fullName>
    </submittedName>
</protein>
<dbReference type="RefSeq" id="WP_074063758.1">
    <property type="nucleotide sequence ID" value="NZ_CP017244.1"/>
</dbReference>
<evidence type="ECO:0000313" key="5">
    <source>
        <dbReference type="Proteomes" id="UP000185109"/>
    </source>
</evidence>
<dbReference type="InterPro" id="IPR000182">
    <property type="entry name" value="GNAT_dom"/>
</dbReference>
<feature type="domain" description="N-acetyltransferase" evidence="3">
    <location>
        <begin position="5"/>
        <end position="157"/>
    </location>
</feature>
<dbReference type="PANTHER" id="PTHR10545:SF29">
    <property type="entry name" value="GH14572P-RELATED"/>
    <property type="match status" value="1"/>
</dbReference>
<geneLocation type="plasmid" evidence="5">
    <name>prsp8c3c</name>
</geneLocation>
<dbReference type="Proteomes" id="UP000185109">
    <property type="component" value="Plasmid pRsp8C3c"/>
</dbReference>
<dbReference type="PROSITE" id="PS51186">
    <property type="entry name" value="GNAT"/>
    <property type="match status" value="1"/>
</dbReference>
<evidence type="ECO:0000259" key="3">
    <source>
        <dbReference type="PROSITE" id="PS51186"/>
    </source>
</evidence>
<dbReference type="CDD" id="cd04301">
    <property type="entry name" value="NAT_SF"/>
    <property type="match status" value="1"/>
</dbReference>
<dbReference type="EMBL" id="CP017244">
    <property type="protein sequence ID" value="APO77778.1"/>
    <property type="molecule type" value="Genomic_DNA"/>
</dbReference>
<organism evidence="4 5">
    <name type="scientific">Rhizobium etli 8C-3</name>
    <dbReference type="NCBI Taxonomy" id="538025"/>
    <lineage>
        <taxon>Bacteria</taxon>
        <taxon>Pseudomonadati</taxon>
        <taxon>Pseudomonadota</taxon>
        <taxon>Alphaproteobacteria</taxon>
        <taxon>Hyphomicrobiales</taxon>
        <taxon>Rhizobiaceae</taxon>
        <taxon>Rhizobium/Agrobacterium group</taxon>
        <taxon>Rhizobium</taxon>
    </lineage>
</organism>
<proteinExistence type="predicted"/>
<dbReference type="SUPFAM" id="SSF55729">
    <property type="entry name" value="Acyl-CoA N-acyltransferases (Nat)"/>
    <property type="match status" value="1"/>
</dbReference>
<dbReference type="Gene3D" id="3.40.630.30">
    <property type="match status" value="1"/>
</dbReference>
<keyword evidence="2" id="KW-0012">Acyltransferase</keyword>
<evidence type="ECO:0000313" key="4">
    <source>
        <dbReference type="EMBL" id="APO77778.1"/>
    </source>
</evidence>